<dbReference type="InterPro" id="IPR002145">
    <property type="entry name" value="CopG"/>
</dbReference>
<keyword evidence="3" id="KW-1185">Reference proteome</keyword>
<sequence length="72" mass="8098">MSKIRMNIEVSPEVADFIERLANEEGATKTEIVRRALSVLKAYKDQKERGRSHIGFVKDPSKLDAEIVGVLN</sequence>
<dbReference type="InterPro" id="IPR010985">
    <property type="entry name" value="Ribbon_hlx_hlx"/>
</dbReference>
<organism evidence="2 3">
    <name type="scientific">Mesorhizobium australicum</name>
    <dbReference type="NCBI Taxonomy" id="536018"/>
    <lineage>
        <taxon>Bacteria</taxon>
        <taxon>Pseudomonadati</taxon>
        <taxon>Pseudomonadota</taxon>
        <taxon>Alphaproteobacteria</taxon>
        <taxon>Hyphomicrobiales</taxon>
        <taxon>Phyllobacteriaceae</taxon>
        <taxon>Mesorhizobium</taxon>
    </lineage>
</organism>
<evidence type="ECO:0000259" key="1">
    <source>
        <dbReference type="Pfam" id="PF01402"/>
    </source>
</evidence>
<dbReference type="RefSeq" id="WP_139832180.1">
    <property type="nucleotide sequence ID" value="NZ_FXBL01000004.1"/>
</dbReference>
<dbReference type="Pfam" id="PF01402">
    <property type="entry name" value="RHH_1"/>
    <property type="match status" value="1"/>
</dbReference>
<feature type="domain" description="Ribbon-helix-helix protein CopG" evidence="1">
    <location>
        <begin position="6"/>
        <end position="38"/>
    </location>
</feature>
<accession>A0A1X7N3X1</accession>
<reference evidence="3" key="1">
    <citation type="submission" date="2017-04" db="EMBL/GenBank/DDBJ databases">
        <authorList>
            <person name="Varghese N."/>
            <person name="Submissions S."/>
        </authorList>
    </citation>
    <scope>NUCLEOTIDE SEQUENCE [LARGE SCALE GENOMIC DNA]</scope>
    <source>
        <strain evidence="3">B5P</strain>
    </source>
</reference>
<gene>
    <name evidence="2" type="ORF">SAMN02982922_1229</name>
</gene>
<evidence type="ECO:0000313" key="3">
    <source>
        <dbReference type="Proteomes" id="UP000193083"/>
    </source>
</evidence>
<dbReference type="Proteomes" id="UP000193083">
    <property type="component" value="Unassembled WGS sequence"/>
</dbReference>
<name>A0A1X7N3X1_9HYPH</name>
<dbReference type="GO" id="GO:0006355">
    <property type="term" value="P:regulation of DNA-templated transcription"/>
    <property type="evidence" value="ECO:0007669"/>
    <property type="project" value="InterPro"/>
</dbReference>
<dbReference type="SUPFAM" id="SSF47598">
    <property type="entry name" value="Ribbon-helix-helix"/>
    <property type="match status" value="1"/>
</dbReference>
<dbReference type="OrthoDB" id="8451117at2"/>
<dbReference type="AlphaFoldDB" id="A0A1X7N3X1"/>
<proteinExistence type="predicted"/>
<protein>
    <submittedName>
        <fullName evidence="2">Ribbon-helix-helix protein, copG family</fullName>
    </submittedName>
</protein>
<dbReference type="EMBL" id="FXBL01000004">
    <property type="protein sequence ID" value="SMH32060.1"/>
    <property type="molecule type" value="Genomic_DNA"/>
</dbReference>
<evidence type="ECO:0000313" key="2">
    <source>
        <dbReference type="EMBL" id="SMH32060.1"/>
    </source>
</evidence>